<comment type="caution">
    <text evidence="3">The sequence shown here is derived from an EMBL/GenBank/DDBJ whole genome shotgun (WGS) entry which is preliminary data.</text>
</comment>
<reference evidence="4 5" key="1">
    <citation type="submission" date="2020-04" db="EMBL/GenBank/DDBJ databases">
        <authorList>
            <person name="Wallbank WR R."/>
            <person name="Pardo Diaz C."/>
            <person name="Kozak K."/>
            <person name="Martin S."/>
            <person name="Jiggins C."/>
            <person name="Moest M."/>
            <person name="Warren A I."/>
            <person name="Byers J.R.P. K."/>
            <person name="Montejo-Kovacevich G."/>
            <person name="Yen C E."/>
        </authorList>
    </citation>
    <scope>NUCLEOTIDE SEQUENCE [LARGE SCALE GENOMIC DNA]</scope>
</reference>
<keyword evidence="4" id="KW-1185">Reference proteome</keyword>
<evidence type="ECO:0000313" key="3">
    <source>
        <dbReference type="EMBL" id="CAB3248605.1"/>
    </source>
</evidence>
<proteinExistence type="predicted"/>
<dbReference type="Proteomes" id="UP000494106">
    <property type="component" value="Unassembled WGS sequence"/>
</dbReference>
<dbReference type="Proteomes" id="UP000494256">
    <property type="component" value="Unassembled WGS sequence"/>
</dbReference>
<evidence type="ECO:0000313" key="4">
    <source>
        <dbReference type="Proteomes" id="UP000494106"/>
    </source>
</evidence>
<organism evidence="3 5">
    <name type="scientific">Arctia plantaginis</name>
    <name type="common">Wood tiger moth</name>
    <name type="synonym">Phalaena plantaginis</name>
    <dbReference type="NCBI Taxonomy" id="874455"/>
    <lineage>
        <taxon>Eukaryota</taxon>
        <taxon>Metazoa</taxon>
        <taxon>Ecdysozoa</taxon>
        <taxon>Arthropoda</taxon>
        <taxon>Hexapoda</taxon>
        <taxon>Insecta</taxon>
        <taxon>Pterygota</taxon>
        <taxon>Neoptera</taxon>
        <taxon>Endopterygota</taxon>
        <taxon>Lepidoptera</taxon>
        <taxon>Glossata</taxon>
        <taxon>Ditrysia</taxon>
        <taxon>Noctuoidea</taxon>
        <taxon>Erebidae</taxon>
        <taxon>Arctiinae</taxon>
        <taxon>Arctia</taxon>
    </lineage>
</organism>
<feature type="chain" id="PRO_5036273067" evidence="1">
    <location>
        <begin position="17"/>
        <end position="190"/>
    </location>
</feature>
<gene>
    <name evidence="2" type="ORF">APLA_LOCUS10873</name>
    <name evidence="3" type="ORF">APLA_LOCUS12443</name>
</gene>
<dbReference type="OrthoDB" id="7332204at2759"/>
<dbReference type="EMBL" id="CADEBC010000525">
    <property type="protein sequence ID" value="CAB3246435.1"/>
    <property type="molecule type" value="Genomic_DNA"/>
</dbReference>
<name>A0A8S1AHB2_ARCPL</name>
<evidence type="ECO:0000313" key="2">
    <source>
        <dbReference type="EMBL" id="CAB3246435.1"/>
    </source>
</evidence>
<feature type="signal peptide" evidence="1">
    <location>
        <begin position="1"/>
        <end position="16"/>
    </location>
</feature>
<protein>
    <submittedName>
        <fullName evidence="3">Uncharacterized protein</fullName>
    </submittedName>
</protein>
<evidence type="ECO:0000256" key="1">
    <source>
        <dbReference type="SAM" id="SignalP"/>
    </source>
</evidence>
<dbReference type="AlphaFoldDB" id="A0A8S1AHB2"/>
<keyword evidence="1" id="KW-0732">Signal</keyword>
<evidence type="ECO:0000313" key="5">
    <source>
        <dbReference type="Proteomes" id="UP000494256"/>
    </source>
</evidence>
<sequence>MLLFYLFAVLASTASSSKISCELGQEINTSLLPTANLLTGNWSYSYHWDKNDKYQFEFLNEAVDHLLDCPQVEIIPVPQSLVENKKEKCRNYPIPFRWEDALLKMDAPMISLKDAIIVIGKTEHWLFVDCQDMLHVAALQVSDDVIVMINPDEAVYMEMLSRKPLLLSELKCIAHNIGIGKGMTGISLCY</sequence>
<accession>A0A8S1AHB2</accession>
<dbReference type="EMBL" id="CADEBD010000344">
    <property type="protein sequence ID" value="CAB3248605.1"/>
    <property type="molecule type" value="Genomic_DNA"/>
</dbReference>